<dbReference type="RefSeq" id="WP_003180117.1">
    <property type="nucleotide sequence ID" value="NZ_BOQU01000001.1"/>
</dbReference>
<accession>A0A415ISK6</accession>
<evidence type="ECO:0000256" key="7">
    <source>
        <dbReference type="SAM" id="Phobius"/>
    </source>
</evidence>
<feature type="transmembrane region" description="Helical" evidence="7">
    <location>
        <begin position="300"/>
        <end position="333"/>
    </location>
</feature>
<feature type="transmembrane region" description="Helical" evidence="7">
    <location>
        <begin position="382"/>
        <end position="402"/>
    </location>
</feature>
<evidence type="ECO:0000313" key="8">
    <source>
        <dbReference type="EMBL" id="TWL28597.1"/>
    </source>
</evidence>
<dbReference type="GO" id="GO:0016020">
    <property type="term" value="C:membrane"/>
    <property type="evidence" value="ECO:0007669"/>
    <property type="project" value="UniProtKB-SubCell"/>
</dbReference>
<dbReference type="EMBL" id="NILC01000021">
    <property type="protein sequence ID" value="TWL28597.1"/>
    <property type="molecule type" value="Genomic_DNA"/>
</dbReference>
<feature type="transmembrane region" description="Helical" evidence="7">
    <location>
        <begin position="175"/>
        <end position="193"/>
    </location>
</feature>
<gene>
    <name evidence="8" type="ORF">CHCC16736_3199</name>
</gene>
<dbReference type="PANTHER" id="PTHR42948:SF1">
    <property type="entry name" value="TRANSPORTER"/>
    <property type="match status" value="1"/>
</dbReference>
<keyword evidence="5 7" id="KW-0472">Membrane</keyword>
<dbReference type="GO" id="GO:0015293">
    <property type="term" value="F:symporter activity"/>
    <property type="evidence" value="ECO:0007669"/>
    <property type="project" value="UniProtKB-KW"/>
</dbReference>
<comment type="similarity">
    <text evidence="6">Belongs to the sodium:neurotransmitter symporter (SNF) (TC 2.A.22) family.</text>
</comment>
<dbReference type="AlphaFoldDB" id="A0A415ISK6"/>
<keyword evidence="2 6" id="KW-0813">Transport</keyword>
<evidence type="ECO:0000313" key="9">
    <source>
        <dbReference type="Proteomes" id="UP000435910"/>
    </source>
</evidence>
<feature type="transmembrane region" description="Helical" evidence="7">
    <location>
        <begin position="345"/>
        <end position="366"/>
    </location>
</feature>
<feature type="transmembrane region" description="Helical" evidence="7">
    <location>
        <begin position="88"/>
        <end position="118"/>
    </location>
</feature>
<feature type="transmembrane region" description="Helical" evidence="7">
    <location>
        <begin position="213"/>
        <end position="242"/>
    </location>
</feature>
<comment type="subcellular location">
    <subcellularLocation>
        <location evidence="1">Membrane</location>
        <topology evidence="1">Multi-pass membrane protein</topology>
    </subcellularLocation>
</comment>
<evidence type="ECO:0000256" key="3">
    <source>
        <dbReference type="ARBA" id="ARBA00022692"/>
    </source>
</evidence>
<protein>
    <recommendedName>
        <fullName evidence="6">Transporter</fullName>
    </recommendedName>
</protein>
<dbReference type="SUPFAM" id="SSF161070">
    <property type="entry name" value="SNF-like"/>
    <property type="match status" value="1"/>
</dbReference>
<feature type="transmembrane region" description="Helical" evidence="7">
    <location>
        <begin position="44"/>
        <end position="67"/>
    </location>
</feature>
<sequence length="452" mass="48950">MSDRRMTAKWASKLGFVLAAAGSAIGLGAIWKFPYVAGTSGGGAFFLVFVLFTILLGYPLLLGEFVLGRKSQSDAIGTYQKIAPGTPWVITGWIGIAACFLVLSFYSVIGGWILLYIIKAVTGSLSGLTQAGYGELFGSIIQDPLQTLAAQLAFIIMTILVVAKGVQKGIERVSSIMMPLLFILFIALVLRALTLENAIDGVRFLLVPDFGSLTPQAILFALGQAFFTLTLGVSVMVTYSSYLSKSQNLPKSALSIVIMNLAVTLLAGLAIFPAVFSFGLQPDQGPTLLFAVLPAVFDRLPFGMLFFIGFLTAFLFAALTSAFSMIEIIVAAITKGDQTKRGKWTWTIGLLIFAVGIPSCLSYGMLDEPFIFKKTFFDAADYVVSNILMPLGALFISIFIPLKLSKHDLYEEMKSGSKAGKGFFIVWFYLLRFLVPLAIVLVFLNLIGVFSF</sequence>
<dbReference type="InterPro" id="IPR037272">
    <property type="entry name" value="SNS_sf"/>
</dbReference>
<proteinExistence type="inferred from homology"/>
<feature type="transmembrane region" description="Helical" evidence="7">
    <location>
        <begin position="254"/>
        <end position="280"/>
    </location>
</feature>
<dbReference type="PRINTS" id="PR00176">
    <property type="entry name" value="NANEUSMPORT"/>
</dbReference>
<keyword evidence="6" id="KW-0769">Symport</keyword>
<reference evidence="8 9" key="1">
    <citation type="submission" date="2019-06" db="EMBL/GenBank/DDBJ databases">
        <title>Genome sequence analysis of &gt;100 Bacillus licheniformis strains suggests intrinsic resistance to this species.</title>
        <authorList>
            <person name="Wels M."/>
            <person name="Siezen R.J."/>
            <person name="Johansen E."/>
            <person name="Stuer-Lauridsen B."/>
            <person name="Bjerre K."/>
            <person name="Nielsen B.K.K."/>
        </authorList>
    </citation>
    <scope>NUCLEOTIDE SEQUENCE [LARGE SCALE GENOMIC DNA]</scope>
    <source>
        <strain evidence="8 9">BAC-16736</strain>
    </source>
</reference>
<evidence type="ECO:0000256" key="1">
    <source>
        <dbReference type="ARBA" id="ARBA00004141"/>
    </source>
</evidence>
<comment type="caution">
    <text evidence="8">The sequence shown here is derived from an EMBL/GenBank/DDBJ whole genome shotgun (WGS) entry which is preliminary data.</text>
</comment>
<evidence type="ECO:0000256" key="4">
    <source>
        <dbReference type="ARBA" id="ARBA00022989"/>
    </source>
</evidence>
<dbReference type="InterPro" id="IPR047218">
    <property type="entry name" value="YocR/YhdH-like"/>
</dbReference>
<dbReference type="Pfam" id="PF00209">
    <property type="entry name" value="SNF"/>
    <property type="match status" value="2"/>
</dbReference>
<feature type="transmembrane region" description="Helical" evidence="7">
    <location>
        <begin position="145"/>
        <end position="163"/>
    </location>
</feature>
<evidence type="ECO:0000256" key="6">
    <source>
        <dbReference type="RuleBase" id="RU003732"/>
    </source>
</evidence>
<evidence type="ECO:0000256" key="2">
    <source>
        <dbReference type="ARBA" id="ARBA00022448"/>
    </source>
</evidence>
<dbReference type="CDD" id="cd10336">
    <property type="entry name" value="SLC6sbd_Tyt1-Like"/>
    <property type="match status" value="1"/>
</dbReference>
<dbReference type="Proteomes" id="UP000435910">
    <property type="component" value="Unassembled WGS sequence"/>
</dbReference>
<organism evidence="8 9">
    <name type="scientific">Bacillus licheniformis</name>
    <dbReference type="NCBI Taxonomy" id="1402"/>
    <lineage>
        <taxon>Bacteria</taxon>
        <taxon>Bacillati</taxon>
        <taxon>Bacillota</taxon>
        <taxon>Bacilli</taxon>
        <taxon>Bacillales</taxon>
        <taxon>Bacillaceae</taxon>
        <taxon>Bacillus</taxon>
    </lineage>
</organism>
<dbReference type="PROSITE" id="PS50267">
    <property type="entry name" value="NA_NEUROTRAN_SYMP_3"/>
    <property type="match status" value="1"/>
</dbReference>
<feature type="transmembrane region" description="Helical" evidence="7">
    <location>
        <begin position="423"/>
        <end position="450"/>
    </location>
</feature>
<evidence type="ECO:0000256" key="5">
    <source>
        <dbReference type="ARBA" id="ARBA00023136"/>
    </source>
</evidence>
<dbReference type="PANTHER" id="PTHR42948">
    <property type="entry name" value="TRANSPORTER"/>
    <property type="match status" value="1"/>
</dbReference>
<dbReference type="InterPro" id="IPR000175">
    <property type="entry name" value="Na/ntran_symport"/>
</dbReference>
<dbReference type="NCBIfam" id="NF037979">
    <property type="entry name" value="Na_transp"/>
    <property type="match status" value="1"/>
</dbReference>
<dbReference type="PROSITE" id="PS00610">
    <property type="entry name" value="NA_NEUROTRAN_SYMP_1"/>
    <property type="match status" value="1"/>
</dbReference>
<name>A0A415ISK6_BACLI</name>
<keyword evidence="3 6" id="KW-0812">Transmembrane</keyword>
<keyword evidence="4 7" id="KW-1133">Transmembrane helix</keyword>